<feature type="region of interest" description="Disordered" evidence="1">
    <location>
        <begin position="53"/>
        <end position="96"/>
    </location>
</feature>
<dbReference type="AlphaFoldDB" id="A0A8H9KTP5"/>
<reference evidence="2" key="2">
    <citation type="submission" date="2020-09" db="EMBL/GenBank/DDBJ databases">
        <authorList>
            <person name="Sun Q."/>
            <person name="Zhou Y."/>
        </authorList>
    </citation>
    <scope>NUCLEOTIDE SEQUENCE</scope>
    <source>
        <strain evidence="2">CGMCC 1.10749</strain>
    </source>
</reference>
<reference evidence="2" key="1">
    <citation type="journal article" date="2014" name="Int. J. Syst. Evol. Microbiol.">
        <title>Complete genome sequence of Corynebacterium casei LMG S-19264T (=DSM 44701T), isolated from a smear-ripened cheese.</title>
        <authorList>
            <consortium name="US DOE Joint Genome Institute (JGI-PGF)"/>
            <person name="Walter F."/>
            <person name="Albersmeier A."/>
            <person name="Kalinowski J."/>
            <person name="Ruckert C."/>
        </authorList>
    </citation>
    <scope>NUCLEOTIDE SEQUENCE</scope>
    <source>
        <strain evidence="2">CGMCC 1.10749</strain>
    </source>
</reference>
<accession>A0A8H9KTP5</accession>
<proteinExistence type="predicted"/>
<comment type="caution">
    <text evidence="2">The sequence shown here is derived from an EMBL/GenBank/DDBJ whole genome shotgun (WGS) entry which is preliminary data.</text>
</comment>
<protein>
    <submittedName>
        <fullName evidence="2">Uncharacterized protein</fullName>
    </submittedName>
</protein>
<organism evidence="2 3">
    <name type="scientific">Knoellia flava</name>
    <dbReference type="NCBI Taxonomy" id="913969"/>
    <lineage>
        <taxon>Bacteria</taxon>
        <taxon>Bacillati</taxon>
        <taxon>Actinomycetota</taxon>
        <taxon>Actinomycetes</taxon>
        <taxon>Micrococcales</taxon>
        <taxon>Intrasporangiaceae</taxon>
        <taxon>Knoellia</taxon>
    </lineage>
</organism>
<sequence length="96" mass="10329">MAPAEVEEAVAAAPLDPRPAQVHAVLGDDDVERRVEGHRRAFDGSRRLDLASALEADEHPAPTQNGWREGLTDDAHVHPDIMTPDAHGPSGRRTLG</sequence>
<name>A0A8H9KTP5_9MICO</name>
<evidence type="ECO:0000256" key="1">
    <source>
        <dbReference type="SAM" id="MobiDB-lite"/>
    </source>
</evidence>
<feature type="compositionally biased region" description="Basic and acidic residues" evidence="1">
    <location>
        <begin position="70"/>
        <end position="79"/>
    </location>
</feature>
<gene>
    <name evidence="2" type="ORF">GCM10011314_30060</name>
</gene>
<dbReference type="EMBL" id="BMEA01000003">
    <property type="protein sequence ID" value="GGB88211.1"/>
    <property type="molecule type" value="Genomic_DNA"/>
</dbReference>
<dbReference type="Proteomes" id="UP000628079">
    <property type="component" value="Unassembled WGS sequence"/>
</dbReference>
<evidence type="ECO:0000313" key="3">
    <source>
        <dbReference type="Proteomes" id="UP000628079"/>
    </source>
</evidence>
<evidence type="ECO:0000313" key="2">
    <source>
        <dbReference type="EMBL" id="GGB88211.1"/>
    </source>
</evidence>